<reference evidence="6" key="1">
    <citation type="submission" date="2018-04" db="EMBL/GenBank/DDBJ databases">
        <authorList>
            <person name="Go L.Y."/>
            <person name="Mitchell J.A."/>
        </authorList>
    </citation>
    <scope>NUCLEOTIDE SEQUENCE</scope>
    <source>
        <tissue evidence="6">Whole organism</tissue>
    </source>
</reference>
<name>A0A336KGX9_CULSO</name>
<gene>
    <name evidence="6" type="primary">CSON009259</name>
</gene>
<organism evidence="6">
    <name type="scientific">Culicoides sonorensis</name>
    <name type="common">Biting midge</name>
    <dbReference type="NCBI Taxonomy" id="179676"/>
    <lineage>
        <taxon>Eukaryota</taxon>
        <taxon>Metazoa</taxon>
        <taxon>Ecdysozoa</taxon>
        <taxon>Arthropoda</taxon>
        <taxon>Hexapoda</taxon>
        <taxon>Insecta</taxon>
        <taxon>Pterygota</taxon>
        <taxon>Neoptera</taxon>
        <taxon>Endopterygota</taxon>
        <taxon>Diptera</taxon>
        <taxon>Nematocera</taxon>
        <taxon>Chironomoidea</taxon>
        <taxon>Ceratopogonidae</taxon>
        <taxon>Ceratopogoninae</taxon>
        <taxon>Culicoides</taxon>
        <taxon>Monoculicoides</taxon>
    </lineage>
</organism>
<keyword evidence="4" id="KW-0472">Membrane</keyword>
<dbReference type="GO" id="GO:0008194">
    <property type="term" value="F:UDP-glycosyltransferase activity"/>
    <property type="evidence" value="ECO:0007669"/>
    <property type="project" value="InterPro"/>
</dbReference>
<dbReference type="EMBL" id="UFQT01000364">
    <property type="protein sequence ID" value="SSX23558.1"/>
    <property type="molecule type" value="Genomic_DNA"/>
</dbReference>
<dbReference type="PANTHER" id="PTHR48043:SF159">
    <property type="entry name" value="EG:EG0003.4 PROTEIN-RELATED"/>
    <property type="match status" value="1"/>
</dbReference>
<dbReference type="Pfam" id="PF00201">
    <property type="entry name" value="UDPGT"/>
    <property type="match status" value="1"/>
</dbReference>
<keyword evidence="4" id="KW-1133">Transmembrane helix</keyword>
<evidence type="ECO:0000256" key="5">
    <source>
        <dbReference type="SAM" id="SignalP"/>
    </source>
</evidence>
<dbReference type="FunFam" id="3.40.50.2000:FF:000021">
    <property type="entry name" value="UDP-glucuronosyltransferase"/>
    <property type="match status" value="1"/>
</dbReference>
<dbReference type="InterPro" id="IPR050271">
    <property type="entry name" value="UDP-glycosyltransferase"/>
</dbReference>
<evidence type="ECO:0000256" key="2">
    <source>
        <dbReference type="ARBA" id="ARBA00022676"/>
    </source>
</evidence>
<dbReference type="EMBL" id="UFQS01000364">
    <property type="protein sequence ID" value="SSX03192.1"/>
    <property type="molecule type" value="Genomic_DNA"/>
</dbReference>
<dbReference type="CDD" id="cd03784">
    <property type="entry name" value="GT1_Gtf-like"/>
    <property type="match status" value="1"/>
</dbReference>
<keyword evidence="4" id="KW-0812">Transmembrane</keyword>
<proteinExistence type="inferred from homology"/>
<feature type="signal peptide" evidence="5">
    <location>
        <begin position="1"/>
        <end position="20"/>
    </location>
</feature>
<evidence type="ECO:0000256" key="1">
    <source>
        <dbReference type="ARBA" id="ARBA00009995"/>
    </source>
</evidence>
<dbReference type="VEuPathDB" id="VectorBase:CSON009259"/>
<protein>
    <submittedName>
        <fullName evidence="6">CSON009259 protein</fullName>
    </submittedName>
</protein>
<dbReference type="Gene3D" id="3.40.50.2000">
    <property type="entry name" value="Glycogen Phosphorylase B"/>
    <property type="match status" value="1"/>
</dbReference>
<evidence type="ECO:0000256" key="3">
    <source>
        <dbReference type="ARBA" id="ARBA00022679"/>
    </source>
</evidence>
<sequence length="527" mass="59856">MNVILQILCLITIGLRHGFAANILYLSPVPTTSHFIWNRALVNGLAAQGHNLTVVSNDLDKSPPKNAHYIYLEKTYEEFETGEETFDLVSNNNEGIVDSLNLLYDWCHVASVGMSKSKGFQTLLNYPDDFKFDVVIHDFTCGSFLLGFLEKFNYPPVVSVTAFNYPPYSIDIIGGHKHFAYVPFYLLQYDTNMNFFQRVYNMGIHLLDKYMRQYTANDKTTELMRQNFPYKLPHVNELEAKNVLMLINVHPSIDFPEPLSPNTIPVGGLQIKEGKPLPVEQENFIKAGKKGAILFSLGTMIQSELLGPEKIKMFLDAFGQLPEYNFLWKLQADAIPKEVKIPKNVMTSPWISQNDVLANPNVKLFFTHGGLLSTHEASWHGVPMLGLPFHADQFINLGKGKALGISESIDFAQLSTQYIRDNLLKVLNNPSYAKKAKIISKRFQDQPEKPLDRAVWWVEYIIRNPNPEHLQSPVMKMGFLQANEYDIVIVATLLMALIACFGTKAVCKLLKLFKSKKNVENMKKKQN</sequence>
<dbReference type="OMA" id="RQLPDYH"/>
<comment type="similarity">
    <text evidence="1">Belongs to the UDP-glycosyltransferase family.</text>
</comment>
<keyword evidence="3" id="KW-0808">Transferase</keyword>
<keyword evidence="5" id="KW-0732">Signal</keyword>
<evidence type="ECO:0000313" key="6">
    <source>
        <dbReference type="EMBL" id="SSX03192.1"/>
    </source>
</evidence>
<feature type="transmembrane region" description="Helical" evidence="4">
    <location>
        <begin position="487"/>
        <end position="507"/>
    </location>
</feature>
<keyword evidence="2" id="KW-0328">Glycosyltransferase</keyword>
<dbReference type="SUPFAM" id="SSF53756">
    <property type="entry name" value="UDP-Glycosyltransferase/glycogen phosphorylase"/>
    <property type="match status" value="1"/>
</dbReference>
<dbReference type="InterPro" id="IPR002213">
    <property type="entry name" value="UDP_glucos_trans"/>
</dbReference>
<dbReference type="PANTHER" id="PTHR48043">
    <property type="entry name" value="EG:EG0003.4 PROTEIN-RELATED"/>
    <property type="match status" value="1"/>
</dbReference>
<reference evidence="7" key="2">
    <citation type="submission" date="2018-07" db="EMBL/GenBank/DDBJ databases">
        <authorList>
            <person name="Quirk P.G."/>
            <person name="Krulwich T.A."/>
        </authorList>
    </citation>
    <scope>NUCLEOTIDE SEQUENCE</scope>
</reference>
<accession>A0A336KGX9</accession>
<evidence type="ECO:0000313" key="7">
    <source>
        <dbReference type="EMBL" id="SSX23558.1"/>
    </source>
</evidence>
<evidence type="ECO:0000256" key="4">
    <source>
        <dbReference type="SAM" id="Phobius"/>
    </source>
</evidence>
<feature type="chain" id="PRO_5036328524" evidence="5">
    <location>
        <begin position="21"/>
        <end position="527"/>
    </location>
</feature>
<dbReference type="AlphaFoldDB" id="A0A336KGX9"/>